<gene>
    <name evidence="2" type="ORF">PSEWESI4_02923</name>
</gene>
<accession>A0A7U7EPE1</accession>
<keyword evidence="1" id="KW-0812">Transmembrane</keyword>
<proteinExistence type="predicted"/>
<organism evidence="2 3">
    <name type="scientific">Zestomonas carbonaria</name>
    <dbReference type="NCBI Taxonomy" id="2762745"/>
    <lineage>
        <taxon>Bacteria</taxon>
        <taxon>Pseudomonadati</taxon>
        <taxon>Pseudomonadota</taxon>
        <taxon>Gammaproteobacteria</taxon>
        <taxon>Pseudomonadales</taxon>
        <taxon>Pseudomonadaceae</taxon>
        <taxon>Zestomonas</taxon>
    </lineage>
</organism>
<comment type="caution">
    <text evidence="2">The sequence shown here is derived from an EMBL/GenBank/DDBJ whole genome shotgun (WGS) entry which is preliminary data.</text>
</comment>
<keyword evidence="1" id="KW-0472">Membrane</keyword>
<dbReference type="EMBL" id="CAJFCI010000057">
    <property type="protein sequence ID" value="CAD5108631.1"/>
    <property type="molecule type" value="Genomic_DNA"/>
</dbReference>
<reference evidence="2 3" key="1">
    <citation type="submission" date="2020-08" db="EMBL/GenBank/DDBJ databases">
        <authorList>
            <person name="Criscuolo A."/>
        </authorList>
    </citation>
    <scope>NUCLEOTIDE SEQUENCE [LARGE SCALE GENOMIC DNA]</scope>
    <source>
        <strain evidence="2">CIP111764</strain>
    </source>
</reference>
<sequence>MNRHYYISDNLDELESVEHELEARGISTEQIHVLSEKDAEVERHHVHDVPPFMKRDVVNVGQLGIAVGVLLAVVVLIGAYLSGMTQSVAGWLPFIFLAVVLIGFCTWEGSLVGLQRPNSAFRQFEPKLREGKHILFVDVTPNQEPLLDQVANLHHLELAGTGTAVPDWWVAVERKWHQFRRMI</sequence>
<keyword evidence="3" id="KW-1185">Reference proteome</keyword>
<keyword evidence="1" id="KW-1133">Transmembrane helix</keyword>
<dbReference type="RefSeq" id="WP_187671946.1">
    <property type="nucleotide sequence ID" value="NZ_CAJFCI010000057.1"/>
</dbReference>
<evidence type="ECO:0000313" key="3">
    <source>
        <dbReference type="Proteomes" id="UP000583387"/>
    </source>
</evidence>
<evidence type="ECO:0000256" key="1">
    <source>
        <dbReference type="SAM" id="Phobius"/>
    </source>
</evidence>
<feature type="transmembrane region" description="Helical" evidence="1">
    <location>
        <begin position="63"/>
        <end position="82"/>
    </location>
</feature>
<protein>
    <recommendedName>
        <fullName evidence="4">Magnesium transporter</fullName>
    </recommendedName>
</protein>
<evidence type="ECO:0008006" key="4">
    <source>
        <dbReference type="Google" id="ProtNLM"/>
    </source>
</evidence>
<dbReference type="Proteomes" id="UP000583387">
    <property type="component" value="Unassembled WGS sequence"/>
</dbReference>
<dbReference type="AlphaFoldDB" id="A0A7U7EPE1"/>
<feature type="transmembrane region" description="Helical" evidence="1">
    <location>
        <begin position="88"/>
        <end position="107"/>
    </location>
</feature>
<name>A0A7U7EPE1_9GAMM</name>
<evidence type="ECO:0000313" key="2">
    <source>
        <dbReference type="EMBL" id="CAD5108631.1"/>
    </source>
</evidence>